<dbReference type="AlphaFoldDB" id="A0A9N8WLV5"/>
<feature type="region of interest" description="Disordered" evidence="2">
    <location>
        <begin position="479"/>
        <end position="499"/>
    </location>
</feature>
<gene>
    <name evidence="3" type="ORF">POCULU_LOCUS2225</name>
</gene>
<feature type="compositionally biased region" description="Basic and acidic residues" evidence="2">
    <location>
        <begin position="482"/>
        <end position="499"/>
    </location>
</feature>
<feature type="region of interest" description="Disordered" evidence="2">
    <location>
        <begin position="1"/>
        <end position="20"/>
    </location>
</feature>
<sequence>MESALQINTRTARSASESSDYNDPYIESDIDHNFVKALSELSISESTSSRPSLYYLLPEILESIFIHLPVPRRVAGVCRLFRAIVVTSKSFKRGWIRYWLHPDLPKSFMPSYSQLCQAVETKAPFNILMEIIDLQVLGKRRLQSSYDGSVTRLLDAAYAHPTSGKLIPYLINRGVKIDRYITAHTSKDCDLTDSGSFPEGKLEKDYLSVVKAAGYASLDLRQELANKPSFFSDTELAFAIVLRERLDVATALALHPQHTLDILEESVDKQYTKGIGWAFERGLGEIQKRNPLYLRLCIEKADVEAARLAILNGAEINISPSSHIGEPAKFGSTSLLEFTMQCYLAYTESENKSARWKLIELFLESGADANADNGRPLCLSVTNNHWELTRLLLKNGADPRRSDMLAVKIATDFGYKDMAKQLYEICKTGGSLTNSGRHRRQHSNSCATNGNDENEKKNGVKNLLRRRWTLAVPKVTLVGKRRLSDGDKSRRPNEPSRPV</sequence>
<dbReference type="OrthoDB" id="194358at2759"/>
<evidence type="ECO:0000313" key="4">
    <source>
        <dbReference type="Proteomes" id="UP000789572"/>
    </source>
</evidence>
<protein>
    <submittedName>
        <fullName evidence="3">5471_t:CDS:1</fullName>
    </submittedName>
</protein>
<reference evidence="3" key="1">
    <citation type="submission" date="2021-06" db="EMBL/GenBank/DDBJ databases">
        <authorList>
            <person name="Kallberg Y."/>
            <person name="Tangrot J."/>
            <person name="Rosling A."/>
        </authorList>
    </citation>
    <scope>NUCLEOTIDE SEQUENCE</scope>
    <source>
        <strain evidence="3">IA702</strain>
    </source>
</reference>
<dbReference type="InterPro" id="IPR036770">
    <property type="entry name" value="Ankyrin_rpt-contain_sf"/>
</dbReference>
<dbReference type="InterPro" id="IPR002110">
    <property type="entry name" value="Ankyrin_rpt"/>
</dbReference>
<dbReference type="Gene3D" id="1.25.40.20">
    <property type="entry name" value="Ankyrin repeat-containing domain"/>
    <property type="match status" value="1"/>
</dbReference>
<dbReference type="Proteomes" id="UP000789572">
    <property type="component" value="Unassembled WGS sequence"/>
</dbReference>
<evidence type="ECO:0000256" key="1">
    <source>
        <dbReference type="PROSITE-ProRule" id="PRU00023"/>
    </source>
</evidence>
<feature type="region of interest" description="Disordered" evidence="2">
    <location>
        <begin position="433"/>
        <end position="461"/>
    </location>
</feature>
<accession>A0A9N8WLV5</accession>
<dbReference type="EMBL" id="CAJVPJ010000200">
    <property type="protein sequence ID" value="CAG8494016.1"/>
    <property type="molecule type" value="Genomic_DNA"/>
</dbReference>
<comment type="caution">
    <text evidence="3">The sequence shown here is derived from an EMBL/GenBank/DDBJ whole genome shotgun (WGS) entry which is preliminary data.</text>
</comment>
<dbReference type="SUPFAM" id="SSF48403">
    <property type="entry name" value="Ankyrin repeat"/>
    <property type="match status" value="1"/>
</dbReference>
<keyword evidence="1" id="KW-0040">ANK repeat</keyword>
<proteinExistence type="predicted"/>
<evidence type="ECO:0000313" key="3">
    <source>
        <dbReference type="EMBL" id="CAG8494016.1"/>
    </source>
</evidence>
<evidence type="ECO:0000256" key="2">
    <source>
        <dbReference type="SAM" id="MobiDB-lite"/>
    </source>
</evidence>
<dbReference type="PROSITE" id="PS50088">
    <property type="entry name" value="ANK_REPEAT"/>
    <property type="match status" value="1"/>
</dbReference>
<keyword evidence="4" id="KW-1185">Reference proteome</keyword>
<name>A0A9N8WLV5_9GLOM</name>
<organism evidence="3 4">
    <name type="scientific">Paraglomus occultum</name>
    <dbReference type="NCBI Taxonomy" id="144539"/>
    <lineage>
        <taxon>Eukaryota</taxon>
        <taxon>Fungi</taxon>
        <taxon>Fungi incertae sedis</taxon>
        <taxon>Mucoromycota</taxon>
        <taxon>Glomeromycotina</taxon>
        <taxon>Glomeromycetes</taxon>
        <taxon>Paraglomerales</taxon>
        <taxon>Paraglomeraceae</taxon>
        <taxon>Paraglomus</taxon>
    </lineage>
</organism>
<feature type="repeat" description="ANK" evidence="1">
    <location>
        <begin position="372"/>
        <end position="404"/>
    </location>
</feature>